<evidence type="ECO:0008006" key="5">
    <source>
        <dbReference type="Google" id="ProtNLM"/>
    </source>
</evidence>
<evidence type="ECO:0000256" key="1">
    <source>
        <dbReference type="SAM" id="Phobius"/>
    </source>
</evidence>
<keyword evidence="4" id="KW-1185">Reference proteome</keyword>
<feature type="signal peptide" evidence="2">
    <location>
        <begin position="1"/>
        <end position="21"/>
    </location>
</feature>
<evidence type="ECO:0000313" key="4">
    <source>
        <dbReference type="Proteomes" id="UP000228531"/>
    </source>
</evidence>
<protein>
    <recommendedName>
        <fullName evidence="5">Ferrochelatase</fullName>
    </recommendedName>
</protein>
<sequence length="67" mass="6750">MRTTLMTIAAASILAANTAFAGSLEPTIIEPDVTVAEPAAPPQPSFEPVYVVVGILAAILIGAAVSE</sequence>
<proteinExistence type="predicted"/>
<evidence type="ECO:0000313" key="3">
    <source>
        <dbReference type="EMBL" id="PJI85061.1"/>
    </source>
</evidence>
<organism evidence="3 4">
    <name type="scientific">Yoonia maricola</name>
    <dbReference type="NCBI Taxonomy" id="420999"/>
    <lineage>
        <taxon>Bacteria</taxon>
        <taxon>Pseudomonadati</taxon>
        <taxon>Pseudomonadota</taxon>
        <taxon>Alphaproteobacteria</taxon>
        <taxon>Rhodobacterales</taxon>
        <taxon>Paracoccaceae</taxon>
        <taxon>Yoonia</taxon>
    </lineage>
</organism>
<name>A0A2M8W2A8_9RHOB</name>
<feature type="chain" id="PRO_5014863842" description="Ferrochelatase" evidence="2">
    <location>
        <begin position="22"/>
        <end position="67"/>
    </location>
</feature>
<keyword evidence="1" id="KW-0472">Membrane</keyword>
<evidence type="ECO:0000256" key="2">
    <source>
        <dbReference type="SAM" id="SignalP"/>
    </source>
</evidence>
<dbReference type="AlphaFoldDB" id="A0A2M8W2A8"/>
<gene>
    <name evidence="3" type="ORF">BC777_3057</name>
</gene>
<keyword evidence="1" id="KW-0812">Transmembrane</keyword>
<keyword evidence="2" id="KW-0732">Signal</keyword>
<feature type="transmembrane region" description="Helical" evidence="1">
    <location>
        <begin position="45"/>
        <end position="65"/>
    </location>
</feature>
<dbReference type="EMBL" id="PGTY01000003">
    <property type="protein sequence ID" value="PJI85061.1"/>
    <property type="molecule type" value="Genomic_DNA"/>
</dbReference>
<keyword evidence="1" id="KW-1133">Transmembrane helix</keyword>
<dbReference type="RefSeq" id="WP_100369012.1">
    <property type="nucleotide sequence ID" value="NZ_PGTY01000003.1"/>
</dbReference>
<reference evidence="3 4" key="1">
    <citation type="submission" date="2017-11" db="EMBL/GenBank/DDBJ databases">
        <title>Genomic Encyclopedia of Archaeal and Bacterial Type Strains, Phase II (KMG-II): From Individual Species to Whole Genera.</title>
        <authorList>
            <person name="Goeker M."/>
        </authorList>
    </citation>
    <scope>NUCLEOTIDE SEQUENCE [LARGE SCALE GENOMIC DNA]</scope>
    <source>
        <strain evidence="3 4">DSM 29128</strain>
    </source>
</reference>
<accession>A0A2M8W2A8</accession>
<dbReference type="Proteomes" id="UP000228531">
    <property type="component" value="Unassembled WGS sequence"/>
</dbReference>
<comment type="caution">
    <text evidence="3">The sequence shown here is derived from an EMBL/GenBank/DDBJ whole genome shotgun (WGS) entry which is preliminary data.</text>
</comment>